<accession>A0A1G1ZQF5</accession>
<evidence type="ECO:0000259" key="1">
    <source>
        <dbReference type="Pfam" id="PF24875"/>
    </source>
</evidence>
<dbReference type="Proteomes" id="UP000178517">
    <property type="component" value="Unassembled WGS sequence"/>
</dbReference>
<dbReference type="Pfam" id="PF24875">
    <property type="entry name" value="DUF7736"/>
    <property type="match status" value="1"/>
</dbReference>
<sequence>MEKKKFHCGDILSIITGRLLSPRRMHGVMDLLHFMTGDNGYGRDIPGASEICANHLLRQFPQLSSYEIEIALLELNKTLMSTPSHSEKKDIVVRWLEKQIKIYGAIFLVSQIPEDEWVEENHKRMIAKKK</sequence>
<dbReference type="InterPro" id="IPR056638">
    <property type="entry name" value="DUF7736"/>
</dbReference>
<organism evidence="2 3">
    <name type="scientific">Candidatus Harrisonbacteria bacterium RIFCSPLOWO2_01_FULL_40_28</name>
    <dbReference type="NCBI Taxonomy" id="1798406"/>
    <lineage>
        <taxon>Bacteria</taxon>
        <taxon>Candidatus Harrisoniibacteriota</taxon>
    </lineage>
</organism>
<evidence type="ECO:0000313" key="3">
    <source>
        <dbReference type="Proteomes" id="UP000178517"/>
    </source>
</evidence>
<comment type="caution">
    <text evidence="2">The sequence shown here is derived from an EMBL/GenBank/DDBJ whole genome shotgun (WGS) entry which is preliminary data.</text>
</comment>
<dbReference type="AlphaFoldDB" id="A0A1G1ZQF5"/>
<proteinExistence type="predicted"/>
<name>A0A1G1ZQF5_9BACT</name>
<dbReference type="STRING" id="1798406.A3A04_01570"/>
<gene>
    <name evidence="2" type="ORF">A3A04_01570</name>
</gene>
<feature type="domain" description="DUF7736" evidence="1">
    <location>
        <begin position="6"/>
        <end position="64"/>
    </location>
</feature>
<dbReference type="EMBL" id="MHJI01000001">
    <property type="protein sequence ID" value="OGY66675.1"/>
    <property type="molecule type" value="Genomic_DNA"/>
</dbReference>
<reference evidence="2 3" key="1">
    <citation type="journal article" date="2016" name="Nat. Commun.">
        <title>Thousands of microbial genomes shed light on interconnected biogeochemical processes in an aquifer system.</title>
        <authorList>
            <person name="Anantharaman K."/>
            <person name="Brown C.T."/>
            <person name="Hug L.A."/>
            <person name="Sharon I."/>
            <person name="Castelle C.J."/>
            <person name="Probst A.J."/>
            <person name="Thomas B.C."/>
            <person name="Singh A."/>
            <person name="Wilkins M.J."/>
            <person name="Karaoz U."/>
            <person name="Brodie E.L."/>
            <person name="Williams K.H."/>
            <person name="Hubbard S.S."/>
            <person name="Banfield J.F."/>
        </authorList>
    </citation>
    <scope>NUCLEOTIDE SEQUENCE [LARGE SCALE GENOMIC DNA]</scope>
</reference>
<protein>
    <recommendedName>
        <fullName evidence="1">DUF7736 domain-containing protein</fullName>
    </recommendedName>
</protein>
<evidence type="ECO:0000313" key="2">
    <source>
        <dbReference type="EMBL" id="OGY66675.1"/>
    </source>
</evidence>